<reference evidence="1 2" key="1">
    <citation type="journal article" date="2023" name="Commun. Biol.">
        <title>Genome analysis of Parmales, the sister group of diatoms, reveals the evolutionary specialization of diatoms from phago-mixotrophs to photoautotrophs.</title>
        <authorList>
            <person name="Ban H."/>
            <person name="Sato S."/>
            <person name="Yoshikawa S."/>
            <person name="Yamada K."/>
            <person name="Nakamura Y."/>
            <person name="Ichinomiya M."/>
            <person name="Sato N."/>
            <person name="Blanc-Mathieu R."/>
            <person name="Endo H."/>
            <person name="Kuwata A."/>
            <person name="Ogata H."/>
        </authorList>
    </citation>
    <scope>NUCLEOTIDE SEQUENCE [LARGE SCALE GENOMIC DNA]</scope>
</reference>
<proteinExistence type="predicted"/>
<comment type="caution">
    <text evidence="1">The sequence shown here is derived from an EMBL/GenBank/DDBJ whole genome shotgun (WGS) entry which is preliminary data.</text>
</comment>
<organism evidence="1 2">
    <name type="scientific">Tetraparma gracilis</name>
    <dbReference type="NCBI Taxonomy" id="2962635"/>
    <lineage>
        <taxon>Eukaryota</taxon>
        <taxon>Sar</taxon>
        <taxon>Stramenopiles</taxon>
        <taxon>Ochrophyta</taxon>
        <taxon>Bolidophyceae</taxon>
        <taxon>Parmales</taxon>
        <taxon>Triparmaceae</taxon>
        <taxon>Tetraparma</taxon>
    </lineage>
</organism>
<protein>
    <submittedName>
        <fullName evidence="1">Uncharacterized protein</fullName>
    </submittedName>
</protein>
<evidence type="ECO:0000313" key="1">
    <source>
        <dbReference type="EMBL" id="GMI37566.1"/>
    </source>
</evidence>
<dbReference type="Proteomes" id="UP001165060">
    <property type="component" value="Unassembled WGS sequence"/>
</dbReference>
<dbReference type="InterPro" id="IPR029063">
    <property type="entry name" value="SAM-dependent_MTases_sf"/>
</dbReference>
<dbReference type="EMBL" id="BRYB01001980">
    <property type="protein sequence ID" value="GMI37566.1"/>
    <property type="molecule type" value="Genomic_DNA"/>
</dbReference>
<name>A0ABQ6N1X8_9STRA</name>
<accession>A0ABQ6N1X8</accession>
<dbReference type="SUPFAM" id="SSF53335">
    <property type="entry name" value="S-adenosyl-L-methionine-dependent methyltransferases"/>
    <property type="match status" value="1"/>
</dbReference>
<keyword evidence="2" id="KW-1185">Reference proteome</keyword>
<gene>
    <name evidence="1" type="ORF">TeGR_g14656</name>
</gene>
<evidence type="ECO:0000313" key="2">
    <source>
        <dbReference type="Proteomes" id="UP001165060"/>
    </source>
</evidence>
<sequence length="318" mass="34988">MFTLSSDTALAVPFYATDNPAIALRRVSEGQDPELLRTLHAKLQVAVNDLLPGKVCEALGHARGGPECRAIASASCKRRKSTFPGYELVSETLLTKEENLALLFRHARFAGPHAVCVETGTYMGDTTLELRREEGICGGGVVTIELGEELAAAARERFEKEGFGDIRLLQGDSQVAIRELGEERGAGGEFWYLDGHYSMLDTACGADASPILGELEFILGGRRGGRRGGLRGQDVIVIDDARTFRGDRLANNMWCPELASVQDRVCELDPGLLFYVEDDAAVVRRPTELERGWEEGELVWNVEGVGREAEGWRYKWEV</sequence>
<dbReference type="Gene3D" id="3.40.50.150">
    <property type="entry name" value="Vaccinia Virus protein VP39"/>
    <property type="match status" value="1"/>
</dbReference>